<feature type="compositionally biased region" description="Basic and acidic residues" evidence="1">
    <location>
        <begin position="271"/>
        <end position="284"/>
    </location>
</feature>
<name>A0A4Q4TKF4_9PEZI</name>
<feature type="region of interest" description="Disordered" evidence="1">
    <location>
        <begin position="730"/>
        <end position="753"/>
    </location>
</feature>
<evidence type="ECO:0000313" key="6">
    <source>
        <dbReference type="Proteomes" id="UP000293360"/>
    </source>
</evidence>
<dbReference type="Pfam" id="PF24340">
    <property type="entry name" value="DH_2"/>
    <property type="match status" value="1"/>
</dbReference>
<feature type="region of interest" description="Disordered" evidence="1">
    <location>
        <begin position="797"/>
        <end position="996"/>
    </location>
</feature>
<dbReference type="PANTHER" id="PTHR24216:SF65">
    <property type="entry name" value="PAXILLIN-LIKE PROTEIN 1"/>
    <property type="match status" value="1"/>
</dbReference>
<feature type="compositionally biased region" description="Low complexity" evidence="1">
    <location>
        <begin position="28"/>
        <end position="44"/>
    </location>
</feature>
<feature type="compositionally biased region" description="Acidic residues" evidence="1">
    <location>
        <begin position="937"/>
        <end position="950"/>
    </location>
</feature>
<feature type="region of interest" description="Disordered" evidence="1">
    <location>
        <begin position="1853"/>
        <end position="1905"/>
    </location>
</feature>
<feature type="compositionally biased region" description="Basic and acidic residues" evidence="1">
    <location>
        <begin position="223"/>
        <end position="244"/>
    </location>
</feature>
<evidence type="ECO:0000259" key="2">
    <source>
        <dbReference type="Pfam" id="PF24340"/>
    </source>
</evidence>
<feature type="compositionally biased region" description="Low complexity" evidence="1">
    <location>
        <begin position="1813"/>
        <end position="1831"/>
    </location>
</feature>
<feature type="compositionally biased region" description="Basic and acidic residues" evidence="1">
    <location>
        <begin position="154"/>
        <end position="163"/>
    </location>
</feature>
<feature type="compositionally biased region" description="Low complexity" evidence="1">
    <location>
        <begin position="1539"/>
        <end position="1550"/>
    </location>
</feature>
<evidence type="ECO:0000313" key="5">
    <source>
        <dbReference type="EMBL" id="RYP07561.1"/>
    </source>
</evidence>
<dbReference type="InterPro" id="IPR056222">
    <property type="entry name" value="PH_23"/>
</dbReference>
<feature type="region of interest" description="Disordered" evidence="1">
    <location>
        <begin position="1812"/>
        <end position="1831"/>
    </location>
</feature>
<proteinExistence type="predicted"/>
<feature type="domain" description="PH" evidence="4">
    <location>
        <begin position="1633"/>
        <end position="1776"/>
    </location>
</feature>
<feature type="domain" description="DBL homology" evidence="2">
    <location>
        <begin position="999"/>
        <end position="1199"/>
    </location>
</feature>
<feature type="compositionally biased region" description="Polar residues" evidence="1">
    <location>
        <begin position="583"/>
        <end position="603"/>
    </location>
</feature>
<feature type="region of interest" description="Disordered" evidence="1">
    <location>
        <begin position="1780"/>
        <end position="1807"/>
    </location>
</feature>
<feature type="compositionally biased region" description="Low complexity" evidence="1">
    <location>
        <begin position="1854"/>
        <end position="1863"/>
    </location>
</feature>
<reference evidence="5 6" key="1">
    <citation type="submission" date="2018-06" db="EMBL/GenBank/DDBJ databases">
        <title>Complete Genomes of Monosporascus.</title>
        <authorList>
            <person name="Robinson A.J."/>
            <person name="Natvig D.O."/>
        </authorList>
    </citation>
    <scope>NUCLEOTIDE SEQUENCE [LARGE SCALE GENOMIC DNA]</scope>
    <source>
        <strain evidence="5 6">CBS 110550</strain>
    </source>
</reference>
<accession>A0A4Q4TKF4</accession>
<dbReference type="STRING" id="155417.A0A4Q4TKF4"/>
<comment type="caution">
    <text evidence="5">The sequence shown here is derived from an EMBL/GenBank/DDBJ whole genome shotgun (WGS) entry which is preliminary data.</text>
</comment>
<feature type="compositionally biased region" description="Low complexity" evidence="1">
    <location>
        <begin position="1427"/>
        <end position="1436"/>
    </location>
</feature>
<protein>
    <recommendedName>
        <fullName evidence="7">DH domain-containing protein</fullName>
    </recommendedName>
</protein>
<dbReference type="Proteomes" id="UP000293360">
    <property type="component" value="Unassembled WGS sequence"/>
</dbReference>
<feature type="compositionally biased region" description="Basic and acidic residues" evidence="1">
    <location>
        <begin position="905"/>
        <end position="915"/>
    </location>
</feature>
<dbReference type="Pfam" id="PF24345">
    <property type="entry name" value="PH_24"/>
    <property type="match status" value="1"/>
</dbReference>
<feature type="compositionally biased region" description="Basic and acidic residues" evidence="1">
    <location>
        <begin position="951"/>
        <end position="976"/>
    </location>
</feature>
<feature type="compositionally biased region" description="Low complexity" evidence="1">
    <location>
        <begin position="631"/>
        <end position="686"/>
    </location>
</feature>
<dbReference type="OrthoDB" id="5408934at2759"/>
<feature type="compositionally biased region" description="Low complexity" evidence="1">
    <location>
        <begin position="878"/>
        <end position="895"/>
    </location>
</feature>
<feature type="compositionally biased region" description="Basic and acidic residues" evidence="1">
    <location>
        <begin position="810"/>
        <end position="820"/>
    </location>
</feature>
<feature type="compositionally biased region" description="Basic and acidic residues" evidence="1">
    <location>
        <begin position="303"/>
        <end position="316"/>
    </location>
</feature>
<evidence type="ECO:0000259" key="3">
    <source>
        <dbReference type="Pfam" id="PF24344"/>
    </source>
</evidence>
<feature type="compositionally biased region" description="Basic and acidic residues" evidence="1">
    <location>
        <begin position="187"/>
        <end position="212"/>
    </location>
</feature>
<feature type="region of interest" description="Disordered" evidence="1">
    <location>
        <begin position="1"/>
        <end position="93"/>
    </location>
</feature>
<dbReference type="Pfam" id="PF24344">
    <property type="entry name" value="PH_23"/>
    <property type="match status" value="1"/>
</dbReference>
<evidence type="ECO:0008006" key="7">
    <source>
        <dbReference type="Google" id="ProtNLM"/>
    </source>
</evidence>
<feature type="compositionally biased region" description="Basic and acidic residues" evidence="1">
    <location>
        <begin position="846"/>
        <end position="877"/>
    </location>
</feature>
<feature type="compositionally biased region" description="Basic and acidic residues" evidence="1">
    <location>
        <begin position="402"/>
        <end position="480"/>
    </location>
</feature>
<feature type="compositionally biased region" description="Basic residues" evidence="1">
    <location>
        <begin position="983"/>
        <end position="992"/>
    </location>
</feature>
<dbReference type="InterPro" id="IPR056416">
    <property type="entry name" value="DH_2_fung"/>
</dbReference>
<evidence type="ECO:0000256" key="1">
    <source>
        <dbReference type="SAM" id="MobiDB-lite"/>
    </source>
</evidence>
<feature type="region of interest" description="Disordered" evidence="1">
    <location>
        <begin position="379"/>
        <end position="710"/>
    </location>
</feature>
<feature type="compositionally biased region" description="Low complexity" evidence="1">
    <location>
        <begin position="558"/>
        <end position="569"/>
    </location>
</feature>
<feature type="compositionally biased region" description="Basic and acidic residues" evidence="1">
    <location>
        <begin position="519"/>
        <end position="538"/>
    </location>
</feature>
<feature type="compositionally biased region" description="Polar residues" evidence="1">
    <location>
        <begin position="245"/>
        <end position="255"/>
    </location>
</feature>
<feature type="compositionally biased region" description="Acidic residues" evidence="1">
    <location>
        <begin position="1456"/>
        <end position="1467"/>
    </location>
</feature>
<dbReference type="PANTHER" id="PTHR24216">
    <property type="entry name" value="PAXILLIN-RELATED"/>
    <property type="match status" value="1"/>
</dbReference>
<organism evidence="5 6">
    <name type="scientific">Monosporascus ibericus</name>
    <dbReference type="NCBI Taxonomy" id="155417"/>
    <lineage>
        <taxon>Eukaryota</taxon>
        <taxon>Fungi</taxon>
        <taxon>Dikarya</taxon>
        <taxon>Ascomycota</taxon>
        <taxon>Pezizomycotina</taxon>
        <taxon>Sordariomycetes</taxon>
        <taxon>Xylariomycetidae</taxon>
        <taxon>Xylariales</taxon>
        <taxon>Xylariales incertae sedis</taxon>
        <taxon>Monosporascus</taxon>
    </lineage>
</organism>
<feature type="region of interest" description="Disordered" evidence="1">
    <location>
        <begin position="126"/>
        <end position="363"/>
    </location>
</feature>
<feature type="region of interest" description="Disordered" evidence="1">
    <location>
        <begin position="1351"/>
        <end position="1586"/>
    </location>
</feature>
<gene>
    <name evidence="5" type="ORF">DL764_002416</name>
</gene>
<feature type="compositionally biased region" description="Low complexity" evidence="1">
    <location>
        <begin position="1875"/>
        <end position="1897"/>
    </location>
</feature>
<feature type="compositionally biased region" description="Basic and acidic residues" evidence="1">
    <location>
        <begin position="81"/>
        <end position="93"/>
    </location>
</feature>
<keyword evidence="6" id="KW-1185">Reference proteome</keyword>
<feature type="compositionally biased region" description="Basic and acidic residues" evidence="1">
    <location>
        <begin position="492"/>
        <end position="507"/>
    </location>
</feature>
<feature type="domain" description="PH" evidence="3">
    <location>
        <begin position="1213"/>
        <end position="1351"/>
    </location>
</feature>
<dbReference type="InterPro" id="IPR056223">
    <property type="entry name" value="PH_24"/>
</dbReference>
<dbReference type="EMBL" id="QJNU01000091">
    <property type="protein sequence ID" value="RYP07561.1"/>
    <property type="molecule type" value="Genomic_DNA"/>
</dbReference>
<feature type="compositionally biased region" description="Polar residues" evidence="1">
    <location>
        <begin position="738"/>
        <end position="750"/>
    </location>
</feature>
<evidence type="ECO:0000259" key="4">
    <source>
        <dbReference type="Pfam" id="PF24345"/>
    </source>
</evidence>
<sequence length="2039" mass="224432">MTAPKSTDEDDPSGPQTPRTTPSPPVKPSSAKSADAARPATARKVTGPNRGVQRRRASTAKQPPTLLNDFLLGRPSPARVAAEREAARKRRKELEQVKREMRQVAVLRVPAPGGVRDRVKKWQKANAEAMASADPLAPPTEPSEVNVQVDEESVTEKDRERIKWRQKKPAQPNIIVVTQKKGGGSGSDKDSEEKPRAKSPEKPKTNTPDKPKANNPEKPTANSREKPRAKSPEKPRANSPEKPKVNSSEKPTANSPEKPRAKSPGTPRANSPEKPKVNSPEKPKWNSPAKPKTSGLAKPKPNSPEKPKTNNEERLKMNNAPKKRVVSDTNWVKNLQKDSTPKSRLPKLKQTAGTPIPKDFVQRTAANPTVAKKIHAWASKVEIPTGPPPKLYSVSRSVDSGDGIRVKPASDESDSKSSKSESTHIVVEEETPKPLKPKVSTEPKELQKAKEVEKPRESQEDRIRVKPVQEKTPKTEEYKGSQKPKVPGNDGIRVKAVREMTYHDSGIKNRPRSSTPPDDGIRIRPVREKSYHADENKNRTPASTRPDGIRVYSGSLGSRSTSTVRASSRMPSKDVGAPGTRRPASTSKHTVAKGDSTSETPATPTRLGSRKPSGPRHSTQRRPTPKSVADTRTTITDTTGTGTTVTGTTQTGTSGTGTTQTGTSGTGTTRTGTAVTGTTQTGTTVTEEVSDSDSWISGSDEESDRPSTALPSRLAEIPVGYSAFSVLDLPGVKRQNSRRPNAQRQSSFKGATSVLKRVLTEGKKIVSEKVDPPKPVVNQPPSIETWLKGTVDPFVEASAKVEAPHHRKSVEREWADESKAHQATPSAPKPKPAETSPTVSAGKSQEPVRPEEPRKEVRKGSRRDQPEESRKEEKEETTPTSNSLRRSRATRASSSPLMPSTSKRGLKDKIRDAFRGESTGHIYKPPPEYPSCSTIVDLDDEYDDEYDDDYSDHHGSDRHVSDQRGSDHRASPDHDGPAPSRSHSLRSARSVRRTSNNLHSATVESLIREFADDENFYQRELKTLMDGVMPVLLTQVVRGEGRAPEDLFGSSSAERRQEMLSKAVVDMGVVLDRLRNTHKRCPLLDIPRLPHWLESVHAIYNKYLDVWRLGFQGVIVNLAPAMLDDGDSLINAMPRNEAGDVLDEDGERIDVAHLLKRPLVRIKRITKFIQGYRSVTRTEDYEFLASLWEKLQEKARRRHKEETARVVDDDASYTDTSRVRNLQTLEALGNVRIDRYRQVYAKDTFCLDLRHSNGQRLVCQVELISRDNSLYKSDPGDLLIREIGNGGRSWLLFAPVIGGYYSARQGDDAYQLVLMIRGHKDEWYELLTLSADDKEQILEWLEILGNNPVPPPVVKRTLPPSQRPAPSPKISAVDVPLGERQPHQQHTSSPSLGIIESLEASLKTPSRYHTRTASLPTTPNAEPPPAATSSSSPETALPRDHYLTSRPQIPGQAYELQDEGGFEDDEEPHPFDESLLPDPLDLKKSSPNSTPYREDGAPPPPVHRSFSQNAPNLAPPAEPSSNRLKRRQSSPLKHEYHPSDISTDTSSSISETDDDYDRYDANHDDYDEYEDGSVTAESSEDELEEADIPDTMPAISVKQHPGQAPPLSVISESLESLSPSASASHAGLSQTNTTKAPDYVFTSIASISYWDNKYGCWKDLWPDVCSIVTTPGLVEAYPYQRVSASSGWQPEQAEERPLIALDLTPLVMLRNSTVLDLEIRSPVLSYARLYSKVNRIETSFFRFRAPSCQECENLYLAVHRARMDNAKYKALEEETRIRAFGQHQHQREQQTSLQDGGDGSGRRRGWFGRKNSYRASARAPSQSAGSAPSLSSTMSASSFLKKLMGGRQSFNIAGSSVGRSRPGSVGGGADPSLYGPSTASSSWGAPGSPSVSAAQSGPPGGSLTTNNIRIRLHLMVSASKWEDHGNCLLEVARPDRGAGERQNLRKYQGMEKRVVVRTVNKRHPEKEKVVLDVVLGSRCFSRLGSRGVLLNVWEDSAGADGVGDRGNAGGQVSKWCFQCASVAEATWIYGLVTQEVVVW</sequence>